<organism evidence="8 9">
    <name type="scientific">Spelaeicoccus albus</name>
    <dbReference type="NCBI Taxonomy" id="1280376"/>
    <lineage>
        <taxon>Bacteria</taxon>
        <taxon>Bacillati</taxon>
        <taxon>Actinomycetota</taxon>
        <taxon>Actinomycetes</taxon>
        <taxon>Micrococcales</taxon>
        <taxon>Brevibacteriaceae</taxon>
        <taxon>Spelaeicoccus</taxon>
    </lineage>
</organism>
<proteinExistence type="predicted"/>
<dbReference type="EMBL" id="JACBZP010000001">
    <property type="protein sequence ID" value="NYI66623.1"/>
    <property type="molecule type" value="Genomic_DNA"/>
</dbReference>
<keyword evidence="3" id="KW-0560">Oxidoreductase</keyword>
<evidence type="ECO:0000256" key="2">
    <source>
        <dbReference type="ARBA" id="ARBA00022862"/>
    </source>
</evidence>
<dbReference type="GO" id="GO:0005737">
    <property type="term" value="C:cytoplasm"/>
    <property type="evidence" value="ECO:0007669"/>
    <property type="project" value="TreeGrafter"/>
</dbReference>
<evidence type="ECO:0000256" key="6">
    <source>
        <dbReference type="SAM" id="MobiDB-lite"/>
    </source>
</evidence>
<dbReference type="SUPFAM" id="SSF52833">
    <property type="entry name" value="Thioredoxin-like"/>
    <property type="match status" value="1"/>
</dbReference>
<evidence type="ECO:0000259" key="7">
    <source>
        <dbReference type="PROSITE" id="PS51352"/>
    </source>
</evidence>
<evidence type="ECO:0000313" key="8">
    <source>
        <dbReference type="EMBL" id="NYI66623.1"/>
    </source>
</evidence>
<keyword evidence="5" id="KW-0676">Redox-active center</keyword>
<comment type="caution">
    <text evidence="8">The sequence shown here is derived from an EMBL/GenBank/DDBJ whole genome shotgun (WGS) entry which is preliminary data.</text>
</comment>
<dbReference type="GO" id="GO:0034599">
    <property type="term" value="P:cellular response to oxidative stress"/>
    <property type="evidence" value="ECO:0007669"/>
    <property type="project" value="TreeGrafter"/>
</dbReference>
<dbReference type="Pfam" id="PF08534">
    <property type="entry name" value="Redoxin"/>
    <property type="match status" value="1"/>
</dbReference>
<dbReference type="GO" id="GO:0008379">
    <property type="term" value="F:thioredoxin peroxidase activity"/>
    <property type="evidence" value="ECO:0007669"/>
    <property type="project" value="TreeGrafter"/>
</dbReference>
<gene>
    <name evidence="8" type="ORF">BJY26_000929</name>
</gene>
<reference evidence="8 9" key="1">
    <citation type="submission" date="2020-07" db="EMBL/GenBank/DDBJ databases">
        <title>Sequencing the genomes of 1000 actinobacteria strains.</title>
        <authorList>
            <person name="Klenk H.-P."/>
        </authorList>
    </citation>
    <scope>NUCLEOTIDE SEQUENCE [LARGE SCALE GENOMIC DNA]</scope>
    <source>
        <strain evidence="8 9">DSM 26341</strain>
    </source>
</reference>
<keyword evidence="9" id="KW-1185">Reference proteome</keyword>
<sequence>MSTNEPITNESTPADLPKPVDDGAADHLTGVAVPHLTLPSTSGDAVELAAVRGTWVLFVYPSTGVPGQELPEGWDDVPGARGCTPEACGFRDNFEALQSTGIAAVYGLSMQSTDVQTEAAERLQLPYPLLSDSTLDLAGSLGLPTFVLHGITYYRRLTLIIGHGVIEHVFYPVFPTATHASDVTTWLHAR</sequence>
<feature type="compositionally biased region" description="Polar residues" evidence="6">
    <location>
        <begin position="1"/>
        <end position="12"/>
    </location>
</feature>
<feature type="region of interest" description="Disordered" evidence="6">
    <location>
        <begin position="1"/>
        <end position="26"/>
    </location>
</feature>
<dbReference type="InterPro" id="IPR050924">
    <property type="entry name" value="Peroxiredoxin_BCP/PrxQ"/>
</dbReference>
<evidence type="ECO:0000256" key="1">
    <source>
        <dbReference type="ARBA" id="ARBA00022559"/>
    </source>
</evidence>
<keyword evidence="2" id="KW-0049">Antioxidant</keyword>
<dbReference type="RefSeq" id="WP_179426097.1">
    <property type="nucleotide sequence ID" value="NZ_JACBZP010000001.1"/>
</dbReference>
<dbReference type="PANTHER" id="PTHR42801:SF21">
    <property type="entry name" value="BCPB PROTEIN"/>
    <property type="match status" value="1"/>
</dbReference>
<dbReference type="PROSITE" id="PS51352">
    <property type="entry name" value="THIOREDOXIN_2"/>
    <property type="match status" value="1"/>
</dbReference>
<dbReference type="CDD" id="cd03017">
    <property type="entry name" value="PRX_BCP"/>
    <property type="match status" value="1"/>
</dbReference>
<protein>
    <submittedName>
        <fullName evidence="8">Peroxiredoxin</fullName>
    </submittedName>
</protein>
<dbReference type="InterPro" id="IPR013766">
    <property type="entry name" value="Thioredoxin_domain"/>
</dbReference>
<evidence type="ECO:0000313" key="9">
    <source>
        <dbReference type="Proteomes" id="UP000539111"/>
    </source>
</evidence>
<dbReference type="InterPro" id="IPR013740">
    <property type="entry name" value="Redoxin"/>
</dbReference>
<dbReference type="Proteomes" id="UP000539111">
    <property type="component" value="Unassembled WGS sequence"/>
</dbReference>
<feature type="domain" description="Thioredoxin" evidence="7">
    <location>
        <begin position="27"/>
        <end position="190"/>
    </location>
</feature>
<dbReference type="Gene3D" id="3.40.30.10">
    <property type="entry name" value="Glutaredoxin"/>
    <property type="match status" value="1"/>
</dbReference>
<dbReference type="PANTHER" id="PTHR42801">
    <property type="entry name" value="THIOREDOXIN-DEPENDENT PEROXIDE REDUCTASE"/>
    <property type="match status" value="1"/>
</dbReference>
<dbReference type="GO" id="GO:0045454">
    <property type="term" value="P:cell redox homeostasis"/>
    <property type="evidence" value="ECO:0007669"/>
    <property type="project" value="TreeGrafter"/>
</dbReference>
<evidence type="ECO:0000256" key="5">
    <source>
        <dbReference type="ARBA" id="ARBA00023284"/>
    </source>
</evidence>
<accession>A0A7Z0D197</accession>
<name>A0A7Z0D197_9MICO</name>
<dbReference type="AlphaFoldDB" id="A0A7Z0D197"/>
<dbReference type="InterPro" id="IPR036249">
    <property type="entry name" value="Thioredoxin-like_sf"/>
</dbReference>
<keyword evidence="1" id="KW-0575">Peroxidase</keyword>
<keyword evidence="4" id="KW-1015">Disulfide bond</keyword>
<evidence type="ECO:0000256" key="4">
    <source>
        <dbReference type="ARBA" id="ARBA00023157"/>
    </source>
</evidence>
<evidence type="ECO:0000256" key="3">
    <source>
        <dbReference type="ARBA" id="ARBA00023002"/>
    </source>
</evidence>